<dbReference type="GeneID" id="16029583"/>
<gene>
    <name evidence="1" type="ORF">RSOL_m00090</name>
</gene>
<reference evidence="1" key="1">
    <citation type="submission" date="2012-12" db="EMBL/GenBank/DDBJ databases">
        <authorList>
            <person name="Pakala S."/>
            <person name="Fedorova N."/>
            <person name="Joardar V."/>
            <person name="Shabalina S."/>
            <person name="Hostetler J."/>
            <person name="Pakala S."/>
            <person name="Zafar N."/>
            <person name="Nierman W."/>
            <person name="Cubeta M."/>
        </authorList>
    </citation>
    <scope>NUCLEOTIDE SEQUENCE</scope>
    <source>
        <strain evidence="1">AG3 Rhs1AP</strain>
    </source>
</reference>
<dbReference type="RefSeq" id="YP_008081975.1">
    <property type="nucleotide sequence ID" value="NC_021436.1"/>
</dbReference>
<geneLocation type="mitochondrion" evidence="1"/>
<keyword evidence="1" id="KW-0496">Mitochondrion</keyword>
<accession>N0ACP4</accession>
<proteinExistence type="predicted"/>
<sequence>MGHTALAVWSSTNFASPSSLRLELVWLDQLWSEKGWKRKRLEIVDNFFIKKCWSTFLLCADSGVFFTPPFGRGTDPLGGILEHMRFQDTSQWWPKSCHCNC</sequence>
<dbReference type="AlphaFoldDB" id="N0ACP4"/>
<dbReference type="EMBL" id="KC352446">
    <property type="protein sequence ID" value="AGK45352.1"/>
    <property type="molecule type" value="Genomic_DNA"/>
</dbReference>
<organism evidence="1">
    <name type="scientific">Rhizoctonia solani</name>
    <dbReference type="NCBI Taxonomy" id="456999"/>
    <lineage>
        <taxon>Eukaryota</taxon>
        <taxon>Fungi</taxon>
        <taxon>Dikarya</taxon>
        <taxon>Basidiomycota</taxon>
        <taxon>Agaricomycotina</taxon>
        <taxon>Agaricomycetes</taxon>
        <taxon>Cantharellales</taxon>
        <taxon>Ceratobasidiaceae</taxon>
        <taxon>Rhizoctonia</taxon>
    </lineage>
</organism>
<evidence type="ECO:0000313" key="1">
    <source>
        <dbReference type="EMBL" id="AGK45352.1"/>
    </source>
</evidence>
<reference evidence="1" key="2">
    <citation type="journal article" date="2014" name="FEMS Microbiol. Lett.">
        <title>Mobile elements and mitochondrial genome expansion in the soil fungus and potato pathogen Rhizoctonia solani AG-3.</title>
        <authorList>
            <person name="Losada L."/>
            <person name="Pakala S.B."/>
            <person name="Fedorova N.D."/>
            <person name="Joardar V."/>
            <person name="Shabalina S.A."/>
            <person name="Hostetler J."/>
            <person name="Pakala S.M."/>
            <person name="Zafar N."/>
            <person name="Thomas E."/>
            <person name="Rodriguez-Carres M."/>
            <person name="Dean R."/>
            <person name="Vilgalys R."/>
            <person name="Nierman W.C."/>
            <person name="Cubeta M.A."/>
        </authorList>
    </citation>
    <scope>NUCLEOTIDE SEQUENCE</scope>
    <source>
        <strain evidence="1">AG3 Rhs1AP</strain>
    </source>
</reference>
<protein>
    <submittedName>
        <fullName evidence="1">Uncharacterized protein</fullName>
    </submittedName>
</protein>
<name>N0ACP4_9AGAM</name>